<protein>
    <recommendedName>
        <fullName evidence="2">DUF1468 domain-containing protein</fullName>
    </recommendedName>
</protein>
<comment type="caution">
    <text evidence="3">The sequence shown here is derived from an EMBL/GenBank/DDBJ whole genome shotgun (WGS) entry which is preliminary data.</text>
</comment>
<dbReference type="InterPro" id="IPR009936">
    <property type="entry name" value="DUF1468"/>
</dbReference>
<sequence>MFELILNILLLLGLGYTLGFHVIEAPVPLKVERNPYALQPHVWPTVLIILLMVLICINIYGIIKKNKGKESFTLKAFASSIPAFFKGKLFLGIAIVVIASFILEPLGFMVTCFLFLLAYGYLLGDRKYVRLVVVALVVTLFLYVVFGVLLSVNLPRGTVPFLRNFALAIESILR</sequence>
<organism evidence="3">
    <name type="scientific">bioreactor metagenome</name>
    <dbReference type="NCBI Taxonomy" id="1076179"/>
    <lineage>
        <taxon>unclassified sequences</taxon>
        <taxon>metagenomes</taxon>
        <taxon>ecological metagenomes</taxon>
    </lineage>
</organism>
<keyword evidence="1" id="KW-0472">Membrane</keyword>
<evidence type="ECO:0000259" key="2">
    <source>
        <dbReference type="Pfam" id="PF07331"/>
    </source>
</evidence>
<dbReference type="AlphaFoldDB" id="A0A645FNS0"/>
<evidence type="ECO:0000313" key="3">
    <source>
        <dbReference type="EMBL" id="MPN16088.1"/>
    </source>
</evidence>
<evidence type="ECO:0000256" key="1">
    <source>
        <dbReference type="SAM" id="Phobius"/>
    </source>
</evidence>
<reference evidence="3" key="1">
    <citation type="submission" date="2019-08" db="EMBL/GenBank/DDBJ databases">
        <authorList>
            <person name="Kucharzyk K."/>
            <person name="Murdoch R.W."/>
            <person name="Higgins S."/>
            <person name="Loffler F."/>
        </authorList>
    </citation>
    <scope>NUCLEOTIDE SEQUENCE</scope>
</reference>
<feature type="transmembrane region" description="Helical" evidence="1">
    <location>
        <begin position="43"/>
        <end position="63"/>
    </location>
</feature>
<dbReference type="EMBL" id="VSSQ01062989">
    <property type="protein sequence ID" value="MPN16088.1"/>
    <property type="molecule type" value="Genomic_DNA"/>
</dbReference>
<keyword evidence="1" id="KW-0812">Transmembrane</keyword>
<keyword evidence="1" id="KW-1133">Transmembrane helix</keyword>
<dbReference type="Pfam" id="PF07331">
    <property type="entry name" value="TctB"/>
    <property type="match status" value="1"/>
</dbReference>
<feature type="transmembrane region" description="Helical" evidence="1">
    <location>
        <begin position="83"/>
        <end position="102"/>
    </location>
</feature>
<feature type="transmembrane region" description="Helical" evidence="1">
    <location>
        <begin position="108"/>
        <end position="124"/>
    </location>
</feature>
<gene>
    <name evidence="3" type="ORF">SDC9_163426</name>
</gene>
<accession>A0A645FNS0</accession>
<name>A0A645FNS0_9ZZZZ</name>
<feature type="transmembrane region" description="Helical" evidence="1">
    <location>
        <begin position="131"/>
        <end position="152"/>
    </location>
</feature>
<proteinExistence type="predicted"/>
<feature type="domain" description="DUF1468" evidence="2">
    <location>
        <begin position="9"/>
        <end position="155"/>
    </location>
</feature>